<keyword evidence="2" id="KW-1133">Transmembrane helix</keyword>
<sequence>MGNDNTNPTDPTDRPEGAEGQDPASSEDTSVDTPNEDPRWSGPHDEAEVGTDQDLSGAPVSAGAAAYGPRPGGLLGSETFALTAVFLLALTLLSSQIVQLFSTVLQIGDQPVPHDQVAQLSNQALVGGGLALLTVLFAALALVLTNMGTRPWARWLAMANVIVGVLFVIMAVLTYVMIPAGTEPQMPQMPSVPQ</sequence>
<feature type="compositionally biased region" description="Polar residues" evidence="1">
    <location>
        <begin position="23"/>
        <end position="33"/>
    </location>
</feature>
<name>A0A918XEL2_9ACTN</name>
<keyword evidence="2" id="KW-0812">Transmembrane</keyword>
<feature type="transmembrane region" description="Helical" evidence="2">
    <location>
        <begin position="156"/>
        <end position="178"/>
    </location>
</feature>
<dbReference type="EMBL" id="BMXL01000012">
    <property type="protein sequence ID" value="GHD27204.1"/>
    <property type="molecule type" value="Genomic_DNA"/>
</dbReference>
<feature type="transmembrane region" description="Helical" evidence="2">
    <location>
        <begin position="80"/>
        <end position="104"/>
    </location>
</feature>
<feature type="transmembrane region" description="Helical" evidence="2">
    <location>
        <begin position="124"/>
        <end position="144"/>
    </location>
</feature>
<organism evidence="3 4">
    <name type="scientific">Nocardiopsis kunsanensis</name>
    <dbReference type="NCBI Taxonomy" id="141693"/>
    <lineage>
        <taxon>Bacteria</taxon>
        <taxon>Bacillati</taxon>
        <taxon>Actinomycetota</taxon>
        <taxon>Actinomycetes</taxon>
        <taxon>Streptosporangiales</taxon>
        <taxon>Nocardiopsidaceae</taxon>
        <taxon>Nocardiopsis</taxon>
    </lineage>
</organism>
<gene>
    <name evidence="3" type="ORF">GCM10007147_26070</name>
</gene>
<protein>
    <submittedName>
        <fullName evidence="3">Uncharacterized protein</fullName>
    </submittedName>
</protein>
<keyword evidence="4" id="KW-1185">Reference proteome</keyword>
<accession>A0A918XEL2</accession>
<feature type="region of interest" description="Disordered" evidence="1">
    <location>
        <begin position="1"/>
        <end position="63"/>
    </location>
</feature>
<dbReference type="Proteomes" id="UP000654947">
    <property type="component" value="Unassembled WGS sequence"/>
</dbReference>
<evidence type="ECO:0000313" key="4">
    <source>
        <dbReference type="Proteomes" id="UP000654947"/>
    </source>
</evidence>
<feature type="compositionally biased region" description="Polar residues" evidence="1">
    <location>
        <begin position="1"/>
        <end position="10"/>
    </location>
</feature>
<dbReference type="RefSeq" id="WP_017576380.1">
    <property type="nucleotide sequence ID" value="NZ_BMXL01000012.1"/>
</dbReference>
<evidence type="ECO:0000256" key="1">
    <source>
        <dbReference type="SAM" id="MobiDB-lite"/>
    </source>
</evidence>
<comment type="caution">
    <text evidence="3">The sequence shown here is derived from an EMBL/GenBank/DDBJ whole genome shotgun (WGS) entry which is preliminary data.</text>
</comment>
<proteinExistence type="predicted"/>
<evidence type="ECO:0000256" key="2">
    <source>
        <dbReference type="SAM" id="Phobius"/>
    </source>
</evidence>
<evidence type="ECO:0000313" key="3">
    <source>
        <dbReference type="EMBL" id="GHD27204.1"/>
    </source>
</evidence>
<dbReference type="AlphaFoldDB" id="A0A918XEL2"/>
<feature type="compositionally biased region" description="Basic and acidic residues" evidence="1">
    <location>
        <begin position="36"/>
        <end position="47"/>
    </location>
</feature>
<reference evidence="3 4" key="1">
    <citation type="journal article" date="2014" name="Int. J. Syst. Evol. Microbiol.">
        <title>Complete genome sequence of Corynebacterium casei LMG S-19264T (=DSM 44701T), isolated from a smear-ripened cheese.</title>
        <authorList>
            <consortium name="US DOE Joint Genome Institute (JGI-PGF)"/>
            <person name="Walter F."/>
            <person name="Albersmeier A."/>
            <person name="Kalinowski J."/>
            <person name="Ruckert C."/>
        </authorList>
    </citation>
    <scope>NUCLEOTIDE SEQUENCE [LARGE SCALE GENOMIC DNA]</scope>
    <source>
        <strain evidence="3 4">KCTC 19473</strain>
    </source>
</reference>
<keyword evidence="2" id="KW-0472">Membrane</keyword>